<evidence type="ECO:0000256" key="1">
    <source>
        <dbReference type="SAM" id="Phobius"/>
    </source>
</evidence>
<dbReference type="AlphaFoldDB" id="V9XTG1"/>
<dbReference type="EMBL" id="KF730694">
    <property type="protein sequence ID" value="AHD24751.1"/>
    <property type="molecule type" value="mRNA"/>
</dbReference>
<feature type="transmembrane region" description="Helical" evidence="1">
    <location>
        <begin position="35"/>
        <end position="55"/>
    </location>
</feature>
<name>V9XTG1_SCHMD</name>
<feature type="transmembrane region" description="Helical" evidence="1">
    <location>
        <begin position="12"/>
        <end position="29"/>
    </location>
</feature>
<accession>V9XTG1</accession>
<keyword evidence="1" id="KW-0472">Membrane</keyword>
<evidence type="ECO:0000313" key="2">
    <source>
        <dbReference type="EMBL" id="AHD24751.1"/>
    </source>
</evidence>
<protein>
    <submittedName>
        <fullName evidence="2">X1.B.G6.2</fullName>
    </submittedName>
</protein>
<organism evidence="2">
    <name type="scientific">Schmidtea mediterranea</name>
    <name type="common">Freshwater planarian flatworm</name>
    <dbReference type="NCBI Taxonomy" id="79327"/>
    <lineage>
        <taxon>Eukaryota</taxon>
        <taxon>Metazoa</taxon>
        <taxon>Spiralia</taxon>
        <taxon>Lophotrochozoa</taxon>
        <taxon>Platyhelminthes</taxon>
        <taxon>Rhabditophora</taxon>
        <taxon>Seriata</taxon>
        <taxon>Tricladida</taxon>
        <taxon>Continenticola</taxon>
        <taxon>Geoplanoidea</taxon>
        <taxon>Dugesiidae</taxon>
        <taxon>Schmidtea</taxon>
    </lineage>
</organism>
<keyword evidence="1" id="KW-1133">Transmembrane helix</keyword>
<keyword evidence="1" id="KW-0812">Transmembrane</keyword>
<proteinExistence type="evidence at transcript level"/>
<reference evidence="2" key="1">
    <citation type="submission" date="2013-10" db="EMBL/GenBank/DDBJ databases">
        <title>Expression cloning of novel planarian secreted proteins by a yeast-based Signal Sequence Trap screen.</title>
        <authorList>
            <person name="Rossi A."/>
        </authorList>
    </citation>
    <scope>NUCLEOTIDE SEQUENCE</scope>
</reference>
<sequence length="85" mass="9690">MNKAKCDKTSFTWGFIGAFSSSAIQFFVTNQLSLSLLRTMIISFPICGIMGLIYCEFTQSIVPFKEFDNQLNEYRRTAILEDADD</sequence>